<dbReference type="Gene3D" id="3.40.30.10">
    <property type="entry name" value="Glutaredoxin"/>
    <property type="match status" value="1"/>
</dbReference>
<dbReference type="InterPro" id="IPR036249">
    <property type="entry name" value="Thioredoxin-like_sf"/>
</dbReference>
<dbReference type="GO" id="GO:0030313">
    <property type="term" value="C:cell envelope"/>
    <property type="evidence" value="ECO:0007669"/>
    <property type="project" value="UniProtKB-SubCell"/>
</dbReference>
<comment type="caution">
    <text evidence="7">The sequence shown here is derived from an EMBL/GenBank/DDBJ whole genome shotgun (WGS) entry which is preliminary data.</text>
</comment>
<keyword evidence="8" id="KW-1185">Reference proteome</keyword>
<evidence type="ECO:0000256" key="2">
    <source>
        <dbReference type="ARBA" id="ARBA00022748"/>
    </source>
</evidence>
<reference evidence="7 8" key="1">
    <citation type="submission" date="2018-05" db="EMBL/GenBank/DDBJ databases">
        <title>Genomic Encyclopedia of Type Strains, Phase I: the one thousand microbial genomes (KMG-I) project.</title>
        <authorList>
            <person name="Kyrpides N."/>
        </authorList>
    </citation>
    <scope>NUCLEOTIDE SEQUENCE [LARGE SCALE GENOMIC DNA]</scope>
    <source>
        <strain evidence="7 8">DSM 15611</strain>
    </source>
</reference>
<dbReference type="RefSeq" id="WP_025815611.1">
    <property type="nucleotide sequence ID" value="NZ_BAIZ01000007.1"/>
</dbReference>
<keyword evidence="3" id="KW-1015">Disulfide bond</keyword>
<keyword evidence="4" id="KW-0676">Redox-active center</keyword>
<dbReference type="AlphaFoldDB" id="A0A318HXF6"/>
<evidence type="ECO:0000256" key="4">
    <source>
        <dbReference type="ARBA" id="ARBA00023284"/>
    </source>
</evidence>
<dbReference type="Pfam" id="PF14289">
    <property type="entry name" value="DUF4369"/>
    <property type="match status" value="1"/>
</dbReference>
<evidence type="ECO:0000259" key="6">
    <source>
        <dbReference type="PROSITE" id="PS51352"/>
    </source>
</evidence>
<dbReference type="EMBL" id="QJJX01000007">
    <property type="protein sequence ID" value="PXX23168.1"/>
    <property type="molecule type" value="Genomic_DNA"/>
</dbReference>
<evidence type="ECO:0000256" key="3">
    <source>
        <dbReference type="ARBA" id="ARBA00023157"/>
    </source>
</evidence>
<organism evidence="7 8">
    <name type="scientific">Hoylesella shahii DSM 15611 = JCM 12083</name>
    <dbReference type="NCBI Taxonomy" id="1122991"/>
    <lineage>
        <taxon>Bacteria</taxon>
        <taxon>Pseudomonadati</taxon>
        <taxon>Bacteroidota</taxon>
        <taxon>Bacteroidia</taxon>
        <taxon>Bacteroidales</taxon>
        <taxon>Prevotellaceae</taxon>
        <taxon>Hoylesella</taxon>
    </lineage>
</organism>
<dbReference type="PROSITE" id="PS51352">
    <property type="entry name" value="THIOREDOXIN_2"/>
    <property type="match status" value="1"/>
</dbReference>
<dbReference type="GO" id="GO:0017004">
    <property type="term" value="P:cytochrome complex assembly"/>
    <property type="evidence" value="ECO:0007669"/>
    <property type="project" value="UniProtKB-KW"/>
</dbReference>
<sequence length="382" mass="42622">MRRILFTVLAATAMLSANAANATEGVLKVKGSLKSFGDSILVYVAEPGKRPVVRDTLVLKNGAFDFSVKLDKVSEVTLATPEAARGQSRQYVAFVGVPGETIELSANEQNKFTYAGTKFYKEFAEMKEALEKGQTELEAYIQSLNARMEKGEKQEDLMKEYQEKAPALQAKASVAYKDFIKAHPNYEANAIIVNSLETLEEMEEAAKMMSEGVREGRMKEYYMASINQLKAQKEAEEHAAKMQAAGVVAPDFTLNDLNGKPFKMSSLKGKYVVLDFWGSWCGWCIKGFPKMKEYYQKYKGKFEILGIDCNDTPEKWKAAVAKHELPWKHVFCPRESKVLADYAIQGFPTKIVVGPDGKIVKTVVGEDPAFYTLLDELFGKGK</sequence>
<dbReference type="OrthoDB" id="9794348at2"/>
<dbReference type="GO" id="GO:0016491">
    <property type="term" value="F:oxidoreductase activity"/>
    <property type="evidence" value="ECO:0007669"/>
    <property type="project" value="InterPro"/>
</dbReference>
<dbReference type="GO" id="GO:0016853">
    <property type="term" value="F:isomerase activity"/>
    <property type="evidence" value="ECO:0007669"/>
    <property type="project" value="UniProtKB-KW"/>
</dbReference>
<dbReference type="InterPro" id="IPR000866">
    <property type="entry name" value="AhpC/TSA"/>
</dbReference>
<evidence type="ECO:0000313" key="7">
    <source>
        <dbReference type="EMBL" id="PXX23168.1"/>
    </source>
</evidence>
<dbReference type="InterPro" id="IPR050553">
    <property type="entry name" value="Thioredoxin_ResA/DsbE_sf"/>
</dbReference>
<evidence type="ECO:0000313" key="8">
    <source>
        <dbReference type="Proteomes" id="UP000248314"/>
    </source>
</evidence>
<dbReference type="CDD" id="cd02966">
    <property type="entry name" value="TlpA_like_family"/>
    <property type="match status" value="1"/>
</dbReference>
<keyword evidence="2" id="KW-0201">Cytochrome c-type biogenesis</keyword>
<accession>A0A318HXF6</accession>
<dbReference type="SUPFAM" id="SSF52833">
    <property type="entry name" value="Thioredoxin-like"/>
    <property type="match status" value="1"/>
</dbReference>
<feature type="domain" description="Thioredoxin" evidence="6">
    <location>
        <begin position="243"/>
        <end position="382"/>
    </location>
</feature>
<dbReference type="GO" id="GO:0016209">
    <property type="term" value="F:antioxidant activity"/>
    <property type="evidence" value="ECO:0007669"/>
    <property type="project" value="InterPro"/>
</dbReference>
<comment type="subcellular location">
    <subcellularLocation>
        <location evidence="1">Cell envelope</location>
    </subcellularLocation>
</comment>
<protein>
    <submittedName>
        <fullName evidence="7">Thiol-disulfide isomerase/thioredoxin</fullName>
    </submittedName>
</protein>
<dbReference type="STRING" id="1122991.GCA_000613445_02526"/>
<proteinExistence type="predicted"/>
<dbReference type="InterPro" id="IPR025380">
    <property type="entry name" value="DUF4369"/>
</dbReference>
<dbReference type="Pfam" id="PF00578">
    <property type="entry name" value="AhpC-TSA"/>
    <property type="match status" value="1"/>
</dbReference>
<gene>
    <name evidence="7" type="ORF">EJ73_00833</name>
</gene>
<dbReference type="PANTHER" id="PTHR42852:SF6">
    <property type="entry name" value="THIOL:DISULFIDE INTERCHANGE PROTEIN DSBE"/>
    <property type="match status" value="1"/>
</dbReference>
<name>A0A318HXF6_9BACT</name>
<keyword evidence="5" id="KW-0732">Signal</keyword>
<feature type="signal peptide" evidence="5">
    <location>
        <begin position="1"/>
        <end position="19"/>
    </location>
</feature>
<evidence type="ECO:0000256" key="5">
    <source>
        <dbReference type="SAM" id="SignalP"/>
    </source>
</evidence>
<evidence type="ECO:0000256" key="1">
    <source>
        <dbReference type="ARBA" id="ARBA00004196"/>
    </source>
</evidence>
<feature type="chain" id="PRO_5016313150" evidence="5">
    <location>
        <begin position="20"/>
        <end position="382"/>
    </location>
</feature>
<dbReference type="InterPro" id="IPR013766">
    <property type="entry name" value="Thioredoxin_domain"/>
</dbReference>
<keyword evidence="7" id="KW-0413">Isomerase</keyword>
<dbReference type="PANTHER" id="PTHR42852">
    <property type="entry name" value="THIOL:DISULFIDE INTERCHANGE PROTEIN DSBE"/>
    <property type="match status" value="1"/>
</dbReference>
<dbReference type="Proteomes" id="UP000248314">
    <property type="component" value="Unassembled WGS sequence"/>
</dbReference>